<dbReference type="PROSITE" id="PS50113">
    <property type="entry name" value="PAC"/>
    <property type="match status" value="3"/>
</dbReference>
<feature type="domain" description="PAS" evidence="2">
    <location>
        <begin position="261"/>
        <end position="299"/>
    </location>
</feature>
<dbReference type="InterPro" id="IPR001610">
    <property type="entry name" value="PAC"/>
</dbReference>
<protein>
    <submittedName>
        <fullName evidence="6">PAS domain S-box-containing protein/diguanylate cyclase (GGDEF) domain-containing protein</fullName>
    </submittedName>
</protein>
<feature type="domain" description="EAL" evidence="4">
    <location>
        <begin position="799"/>
        <end position="1052"/>
    </location>
</feature>
<dbReference type="Pfam" id="PF11845">
    <property type="entry name" value="Tll0287-like"/>
    <property type="match status" value="1"/>
</dbReference>
<keyword evidence="1" id="KW-0812">Transmembrane</keyword>
<dbReference type="InterPro" id="IPR013655">
    <property type="entry name" value="PAS_fold_3"/>
</dbReference>
<dbReference type="NCBIfam" id="TIGR00229">
    <property type="entry name" value="sensory_box"/>
    <property type="match status" value="3"/>
</dbReference>
<dbReference type="InterPro" id="IPR021796">
    <property type="entry name" value="Tll0287-like_dom"/>
</dbReference>
<evidence type="ECO:0000259" key="5">
    <source>
        <dbReference type="PROSITE" id="PS50887"/>
    </source>
</evidence>
<dbReference type="CDD" id="cd01949">
    <property type="entry name" value="GGDEF"/>
    <property type="match status" value="1"/>
</dbReference>
<evidence type="ECO:0000259" key="2">
    <source>
        <dbReference type="PROSITE" id="PS50112"/>
    </source>
</evidence>
<dbReference type="STRING" id="83767.SAMN05660652_01349"/>
<dbReference type="CDD" id="cd01948">
    <property type="entry name" value="EAL"/>
    <property type="match status" value="1"/>
</dbReference>
<feature type="domain" description="GGDEF" evidence="5">
    <location>
        <begin position="652"/>
        <end position="790"/>
    </location>
</feature>
<keyword evidence="1" id="KW-0472">Membrane</keyword>
<keyword evidence="1" id="KW-1133">Transmembrane helix</keyword>
<dbReference type="AlphaFoldDB" id="A0A1G8ADA3"/>
<dbReference type="SUPFAM" id="SSF55785">
    <property type="entry name" value="PYP-like sensor domain (PAS domain)"/>
    <property type="match status" value="3"/>
</dbReference>
<gene>
    <name evidence="6" type="ORF">SAMN05660652_01349</name>
</gene>
<reference evidence="6 7" key="1">
    <citation type="submission" date="2016-10" db="EMBL/GenBank/DDBJ databases">
        <authorList>
            <person name="de Groot N.N."/>
        </authorList>
    </citation>
    <scope>NUCLEOTIDE SEQUENCE [LARGE SCALE GENOMIC DNA]</scope>
    <source>
        <strain evidence="6 7">DSM 5885</strain>
    </source>
</reference>
<dbReference type="PANTHER" id="PTHR44757">
    <property type="entry name" value="DIGUANYLATE CYCLASE DGCP"/>
    <property type="match status" value="1"/>
</dbReference>
<dbReference type="Pfam" id="PF00990">
    <property type="entry name" value="GGDEF"/>
    <property type="match status" value="1"/>
</dbReference>
<dbReference type="NCBIfam" id="TIGR00254">
    <property type="entry name" value="GGDEF"/>
    <property type="match status" value="1"/>
</dbReference>
<dbReference type="InterPro" id="IPR029787">
    <property type="entry name" value="Nucleotide_cyclase"/>
</dbReference>
<dbReference type="InterPro" id="IPR035965">
    <property type="entry name" value="PAS-like_dom_sf"/>
</dbReference>
<accession>A0A1G8ADA3</accession>
<dbReference type="Proteomes" id="UP000198607">
    <property type="component" value="Unassembled WGS sequence"/>
</dbReference>
<dbReference type="SMART" id="SM00086">
    <property type="entry name" value="PAC"/>
    <property type="match status" value="3"/>
</dbReference>
<dbReference type="InterPro" id="IPR000014">
    <property type="entry name" value="PAS"/>
</dbReference>
<dbReference type="Gene3D" id="3.30.450.20">
    <property type="entry name" value="PAS domain"/>
    <property type="match status" value="3"/>
</dbReference>
<dbReference type="FunFam" id="3.20.20.450:FF:000001">
    <property type="entry name" value="Cyclic di-GMP phosphodiesterase yahA"/>
    <property type="match status" value="1"/>
</dbReference>
<dbReference type="PROSITE" id="PS50883">
    <property type="entry name" value="EAL"/>
    <property type="match status" value="1"/>
</dbReference>
<dbReference type="InterPro" id="IPR000160">
    <property type="entry name" value="GGDEF_dom"/>
</dbReference>
<dbReference type="RefSeq" id="WP_176785777.1">
    <property type="nucleotide sequence ID" value="NZ_FNCY01000004.1"/>
</dbReference>
<feature type="domain" description="PAC" evidence="3">
    <location>
        <begin position="318"/>
        <end position="370"/>
    </location>
</feature>
<dbReference type="CDD" id="cd00130">
    <property type="entry name" value="PAS"/>
    <property type="match status" value="3"/>
</dbReference>
<organism evidence="6 7">
    <name type="scientific">Propionivibrio dicarboxylicus</name>
    <dbReference type="NCBI Taxonomy" id="83767"/>
    <lineage>
        <taxon>Bacteria</taxon>
        <taxon>Pseudomonadati</taxon>
        <taxon>Pseudomonadota</taxon>
        <taxon>Betaproteobacteria</taxon>
        <taxon>Rhodocyclales</taxon>
        <taxon>Rhodocyclaceae</taxon>
        <taxon>Propionivibrio</taxon>
    </lineage>
</organism>
<feature type="domain" description="PAC" evidence="3">
    <location>
        <begin position="570"/>
        <end position="620"/>
    </location>
</feature>
<dbReference type="Gene3D" id="3.30.70.270">
    <property type="match status" value="1"/>
</dbReference>
<evidence type="ECO:0000256" key="1">
    <source>
        <dbReference type="SAM" id="Phobius"/>
    </source>
</evidence>
<dbReference type="SUPFAM" id="SSF141868">
    <property type="entry name" value="EAL domain-like"/>
    <property type="match status" value="1"/>
</dbReference>
<evidence type="ECO:0000313" key="6">
    <source>
        <dbReference type="EMBL" id="SDH18816.1"/>
    </source>
</evidence>
<dbReference type="SMART" id="SM00091">
    <property type="entry name" value="PAS"/>
    <property type="match status" value="3"/>
</dbReference>
<sequence>MRSRSVWILSGAWVLLVCGSLWANLVQLDASEIEVGNAAARSHFEKDILVRRWATGHGGVYVPPTLETPPNPYLAELPERDVVTREGKALTLLNPAYMTRQIYELAGRQFGVRGHITSLKPLRPENAPDEWERQALLSFEHGATEASERVVVDRQKYVRLMRPLKTEEGCLKCHRAQGYELGQIRGGISVTVPLAPYTGVFEQQRTKLLFGHCLVGLLGLLGLWVGLRRLQRAEERLRDSESLFHTMSDWTSDWEYWVGPDGRFRYVSPSVFDLTGYRADEVMQSPKIVAALVHEDDRSAWEACFEDGGDAAATAPLRWLDFRLVRRDGGIRWVTQRSRPVIDSDGTSLGRRVSVQDITERRQTEAALRERETHYRVIYEASQDFITINRLSDGVFLDVNQPYLDALGYAAGELIGHTPTELGIWANPNDRARFIEMLQREGRCRNLEACFRAKDGHHVWALASSSIVELGGVQCIYSVTRDISERKETEVALAESEKHFRALYQASQDYIFINRLSDGVFLEVNPLFLDASGYRAEEIIGRAPLDLDLWGDLLDRQRFHDALRHEGKCHGLETRLRKKNGELVWWQLSSSVVELNGMTCIYSVGRDITERKQAEARINELAFYDPLTRLPNRTLLLDRLKQALIGSSRNGQYGALLLIDLDNFKTLNDTLGHDMGDRLLQQVAQRLLRSVRAEDTVARFGGDEFVIILSGLSAIEADAATQVERIGEKIVAAFAQTFYLKDTACQSAPSIGANLFLGQQVDIDTLLKQADIAMYRAKDEGGNGLCFFDPAMESLVLKHAALAEDLRDALRERQFLLHYQAQVSGGRLSGAEVLVRWQHPDKGLVSPGEFIPLAEETGLIIPLGNWVLETACAQLAAWDDDPLLSSLTISVNVSFQQFRQDDFVDQVLATLRRTRANPERLKLELTESMLASNVDALIERMYALKAKGVGFALDDFGTGYSSLSYLKRLPLDHLKIDQSFVRDVFIDSNDSAIVKTIIALAQSLGLGVIAEGVETEEQRDYLVSVGCHACQGYFFSRPLPVEAFETFVRKFQRT</sequence>
<keyword evidence="7" id="KW-1185">Reference proteome</keyword>
<evidence type="ECO:0000259" key="3">
    <source>
        <dbReference type="PROSITE" id="PS50113"/>
    </source>
</evidence>
<evidence type="ECO:0000259" key="4">
    <source>
        <dbReference type="PROSITE" id="PS50883"/>
    </source>
</evidence>
<dbReference type="InterPro" id="IPR043128">
    <property type="entry name" value="Rev_trsase/Diguanyl_cyclase"/>
</dbReference>
<dbReference type="Gene3D" id="3.30.450.290">
    <property type="match status" value="1"/>
</dbReference>
<dbReference type="Pfam" id="PF08447">
    <property type="entry name" value="PAS_3"/>
    <property type="match status" value="1"/>
</dbReference>
<dbReference type="InterPro" id="IPR001633">
    <property type="entry name" value="EAL_dom"/>
</dbReference>
<dbReference type="Gene3D" id="3.20.20.450">
    <property type="entry name" value="EAL domain"/>
    <property type="match status" value="1"/>
</dbReference>
<dbReference type="SUPFAM" id="SSF55073">
    <property type="entry name" value="Nucleotide cyclase"/>
    <property type="match status" value="1"/>
</dbReference>
<dbReference type="InterPro" id="IPR035919">
    <property type="entry name" value="EAL_sf"/>
</dbReference>
<dbReference type="Pfam" id="PF00563">
    <property type="entry name" value="EAL"/>
    <property type="match status" value="1"/>
</dbReference>
<dbReference type="PROSITE" id="PS50887">
    <property type="entry name" value="GGDEF"/>
    <property type="match status" value="1"/>
</dbReference>
<feature type="transmembrane region" description="Helical" evidence="1">
    <location>
        <begin position="208"/>
        <end position="227"/>
    </location>
</feature>
<feature type="domain" description="PAC" evidence="3">
    <location>
        <begin position="445"/>
        <end position="495"/>
    </location>
</feature>
<dbReference type="SMART" id="SM00052">
    <property type="entry name" value="EAL"/>
    <property type="match status" value="1"/>
</dbReference>
<dbReference type="InterPro" id="IPR000700">
    <property type="entry name" value="PAS-assoc_C"/>
</dbReference>
<name>A0A1G8ADA3_9RHOO</name>
<feature type="domain" description="PAS" evidence="2">
    <location>
        <begin position="496"/>
        <end position="545"/>
    </location>
</feature>
<dbReference type="EMBL" id="FNCY01000004">
    <property type="protein sequence ID" value="SDH18816.1"/>
    <property type="molecule type" value="Genomic_DNA"/>
</dbReference>
<dbReference type="PROSITE" id="PS50112">
    <property type="entry name" value="PAS"/>
    <property type="match status" value="3"/>
</dbReference>
<dbReference type="InterPro" id="IPR052155">
    <property type="entry name" value="Biofilm_reg_signaling"/>
</dbReference>
<feature type="domain" description="PAS" evidence="2">
    <location>
        <begin position="371"/>
        <end position="440"/>
    </location>
</feature>
<evidence type="ECO:0000313" key="7">
    <source>
        <dbReference type="Proteomes" id="UP000198607"/>
    </source>
</evidence>
<proteinExistence type="predicted"/>
<dbReference type="PANTHER" id="PTHR44757:SF2">
    <property type="entry name" value="BIOFILM ARCHITECTURE MAINTENANCE PROTEIN MBAA"/>
    <property type="match status" value="1"/>
</dbReference>
<dbReference type="SMART" id="SM00267">
    <property type="entry name" value="GGDEF"/>
    <property type="match status" value="1"/>
</dbReference>
<dbReference type="Pfam" id="PF13426">
    <property type="entry name" value="PAS_9"/>
    <property type="match status" value="2"/>
</dbReference>